<keyword evidence="2" id="KW-1185">Reference proteome</keyword>
<reference evidence="1" key="1">
    <citation type="submission" date="2020-08" db="EMBL/GenBank/DDBJ databases">
        <title>Multicomponent nature underlies the extraordinary mechanical properties of spider dragline silk.</title>
        <authorList>
            <person name="Kono N."/>
            <person name="Nakamura H."/>
            <person name="Mori M."/>
            <person name="Yoshida Y."/>
            <person name="Ohtoshi R."/>
            <person name="Malay A.D."/>
            <person name="Moran D.A.P."/>
            <person name="Tomita M."/>
            <person name="Numata K."/>
            <person name="Arakawa K."/>
        </authorList>
    </citation>
    <scope>NUCLEOTIDE SEQUENCE</scope>
</reference>
<accession>A0A8X6IB49</accession>
<protein>
    <submittedName>
        <fullName evidence="1">Uncharacterized protein</fullName>
    </submittedName>
</protein>
<dbReference type="AlphaFoldDB" id="A0A8X6IB49"/>
<dbReference type="EMBL" id="BMAW01089220">
    <property type="protein sequence ID" value="GFS38692.1"/>
    <property type="molecule type" value="Genomic_DNA"/>
</dbReference>
<gene>
    <name evidence="1" type="ORF">NPIL_201691</name>
</gene>
<organism evidence="1 2">
    <name type="scientific">Nephila pilipes</name>
    <name type="common">Giant wood spider</name>
    <name type="synonym">Nephila maculata</name>
    <dbReference type="NCBI Taxonomy" id="299642"/>
    <lineage>
        <taxon>Eukaryota</taxon>
        <taxon>Metazoa</taxon>
        <taxon>Ecdysozoa</taxon>
        <taxon>Arthropoda</taxon>
        <taxon>Chelicerata</taxon>
        <taxon>Arachnida</taxon>
        <taxon>Araneae</taxon>
        <taxon>Araneomorphae</taxon>
        <taxon>Entelegynae</taxon>
        <taxon>Araneoidea</taxon>
        <taxon>Nephilidae</taxon>
        <taxon>Nephila</taxon>
    </lineage>
</organism>
<evidence type="ECO:0000313" key="2">
    <source>
        <dbReference type="Proteomes" id="UP000887013"/>
    </source>
</evidence>
<dbReference type="Proteomes" id="UP000887013">
    <property type="component" value="Unassembled WGS sequence"/>
</dbReference>
<proteinExistence type="predicted"/>
<comment type="caution">
    <text evidence="1">The sequence shown here is derived from an EMBL/GenBank/DDBJ whole genome shotgun (WGS) entry which is preliminary data.</text>
</comment>
<name>A0A8X6IB49_NEPPI</name>
<evidence type="ECO:0000313" key="1">
    <source>
        <dbReference type="EMBL" id="GFS38692.1"/>
    </source>
</evidence>
<sequence>MKASTSRVCKNYDAIEGHNSNPFELRKLSNLNAKEYSKIEIAGNIAEDMENLLPSFREDKYTINLNIINGNEFIEEQHKSEELGPLIQKAEKDSSEHCLSR</sequence>